<dbReference type="RefSeq" id="WP_159446247.1">
    <property type="nucleotide sequence ID" value="NZ_FWWT01000008.1"/>
</dbReference>
<keyword evidence="1 6" id="KW-0963">Cytoplasm</keyword>
<feature type="active site" evidence="6 7">
    <location>
        <position position="178"/>
    </location>
</feature>
<accession>A0A1W1UP25</accession>
<reference evidence="11 12" key="1">
    <citation type="submission" date="2017-04" db="EMBL/GenBank/DDBJ databases">
        <authorList>
            <person name="Afonso C.L."/>
            <person name="Miller P.J."/>
            <person name="Scott M.A."/>
            <person name="Spackman E."/>
            <person name="Goraichik I."/>
            <person name="Dimitrov K.M."/>
            <person name="Suarez D.L."/>
            <person name="Swayne D.E."/>
        </authorList>
    </citation>
    <scope>NUCLEOTIDE SEQUENCE [LARGE SCALE GENOMIC DNA]</scope>
    <source>
        <strain evidence="11 12">DSM 11270</strain>
    </source>
</reference>
<dbReference type="NCBIfam" id="NF009206">
    <property type="entry name" value="PRK12555.1"/>
    <property type="match status" value="1"/>
</dbReference>
<gene>
    <name evidence="6" type="primary">cheB</name>
    <name evidence="11" type="ORF">SAMN00017405_0975</name>
</gene>
<dbReference type="EC" id="3.1.1.61" evidence="6"/>
<evidence type="ECO:0000256" key="1">
    <source>
        <dbReference type="ARBA" id="ARBA00022490"/>
    </source>
</evidence>
<keyword evidence="2 6" id="KW-0145">Chemotaxis</keyword>
<comment type="function">
    <text evidence="6">Involved in chemotaxis. Part of a chemotaxis signal transduction system that modulates chemotaxis in response to various stimuli. Catalyzes the demethylation of specific methylglutamate residues introduced into the chemoreceptors (methyl-accepting chemotaxis proteins or MCP) by CheR. Also mediates the irreversible deamidation of specific glutamine residues to glutamic acid.</text>
</comment>
<protein>
    <recommendedName>
        <fullName evidence="6">Protein-glutamate methylesterase/protein-glutamine glutaminase</fullName>
        <ecNumber evidence="6">3.1.1.61</ecNumber>
        <ecNumber evidence="6">3.5.1.44</ecNumber>
    </recommendedName>
</protein>
<dbReference type="PROSITE" id="PS50122">
    <property type="entry name" value="CHEB"/>
    <property type="match status" value="1"/>
</dbReference>
<dbReference type="InterPro" id="IPR001789">
    <property type="entry name" value="Sig_transdc_resp-reg_receiver"/>
</dbReference>
<evidence type="ECO:0000256" key="8">
    <source>
        <dbReference type="PROSITE-ProRule" id="PRU00169"/>
    </source>
</evidence>
<organism evidence="11 12">
    <name type="scientific">Desulfonispora thiosulfatigenes DSM 11270</name>
    <dbReference type="NCBI Taxonomy" id="656914"/>
    <lineage>
        <taxon>Bacteria</taxon>
        <taxon>Bacillati</taxon>
        <taxon>Bacillota</taxon>
        <taxon>Clostridia</taxon>
        <taxon>Eubacteriales</taxon>
        <taxon>Peptococcaceae</taxon>
        <taxon>Desulfonispora</taxon>
    </lineage>
</organism>
<dbReference type="SUPFAM" id="SSF52172">
    <property type="entry name" value="CheY-like"/>
    <property type="match status" value="1"/>
</dbReference>
<evidence type="ECO:0000256" key="4">
    <source>
        <dbReference type="ARBA" id="ARBA00024867"/>
    </source>
</evidence>
<dbReference type="SUPFAM" id="SSF52738">
    <property type="entry name" value="Methylesterase CheB, C-terminal domain"/>
    <property type="match status" value="1"/>
</dbReference>
<dbReference type="CDD" id="cd16432">
    <property type="entry name" value="CheB_Rec"/>
    <property type="match status" value="1"/>
</dbReference>
<comment type="PTM">
    <text evidence="6">Phosphorylated by CheA. Phosphorylation of the N-terminal regulatory domain activates the methylesterase activity.</text>
</comment>
<comment type="catalytic activity">
    <reaction evidence="6">
        <text>L-glutaminyl-[protein] + H2O = L-glutamyl-[protein] + NH4(+)</text>
        <dbReference type="Rhea" id="RHEA:16441"/>
        <dbReference type="Rhea" id="RHEA-COMP:10207"/>
        <dbReference type="Rhea" id="RHEA-COMP:10208"/>
        <dbReference type="ChEBI" id="CHEBI:15377"/>
        <dbReference type="ChEBI" id="CHEBI:28938"/>
        <dbReference type="ChEBI" id="CHEBI:29973"/>
        <dbReference type="ChEBI" id="CHEBI:30011"/>
        <dbReference type="EC" id="3.5.1.44"/>
    </reaction>
</comment>
<dbReference type="InterPro" id="IPR000673">
    <property type="entry name" value="Sig_transdc_resp-reg_Me-estase"/>
</dbReference>
<sequence>MSPIKVMVVDDSAFMRRIIISTLEKSNEIEIVGYARNGEDALNKIKIYKPDVITLDVEMPIMNGIETLEKLICENPLPVIMISSLTTEGASLTLHALELGAVDFVAKPEKREEMALLEEELVHKVKIAARVKVNKKCTVPGTIKKPELSPEKIKQDKINQDKKIDVKNKIEVVAIGTSTGGPPALQKLLLSLPKNFPVGIVIVQHMPKGFTGPLATRLNKLCEIDIKEAEEGDKIAPGKVLIAPAGYQIDFKRTGKEVIVNLKTVAPIQTRFKPSVDVMLLSLKKVYGGNCLGVILTGMGSDGTIGLTELKKLGATVLAQDEASSVVYGMPKSAVEAGVVDKILPLSQIAGEMQKIVRK</sequence>
<dbReference type="Gene3D" id="3.40.50.2300">
    <property type="match status" value="1"/>
</dbReference>
<dbReference type="HAMAP" id="MF_00099">
    <property type="entry name" value="CheB_chemtxs"/>
    <property type="match status" value="1"/>
</dbReference>
<dbReference type="OrthoDB" id="9793421at2"/>
<feature type="domain" description="CheB-type methylesterase" evidence="10">
    <location>
        <begin position="171"/>
        <end position="359"/>
    </location>
</feature>
<dbReference type="EC" id="3.5.1.44" evidence="6"/>
<dbReference type="GO" id="GO:0008984">
    <property type="term" value="F:protein-glutamate methylesterase activity"/>
    <property type="evidence" value="ECO:0007669"/>
    <property type="project" value="UniProtKB-UniRule"/>
</dbReference>
<dbReference type="InterPro" id="IPR011006">
    <property type="entry name" value="CheY-like_superfamily"/>
</dbReference>
<proteinExistence type="inferred from homology"/>
<dbReference type="Proteomes" id="UP000192731">
    <property type="component" value="Unassembled WGS sequence"/>
</dbReference>
<dbReference type="GO" id="GO:0006935">
    <property type="term" value="P:chemotaxis"/>
    <property type="evidence" value="ECO:0007669"/>
    <property type="project" value="UniProtKB-UniRule"/>
</dbReference>
<name>A0A1W1UP25_DESTI</name>
<comment type="similarity">
    <text evidence="6">Belongs to the CheB family.</text>
</comment>
<dbReference type="Pfam" id="PF00072">
    <property type="entry name" value="Response_reg"/>
    <property type="match status" value="1"/>
</dbReference>
<dbReference type="InterPro" id="IPR008248">
    <property type="entry name" value="CheB-like"/>
</dbReference>
<dbReference type="GO" id="GO:0005737">
    <property type="term" value="C:cytoplasm"/>
    <property type="evidence" value="ECO:0007669"/>
    <property type="project" value="UniProtKB-SubCell"/>
</dbReference>
<evidence type="ECO:0000256" key="5">
    <source>
        <dbReference type="ARBA" id="ARBA00048267"/>
    </source>
</evidence>
<dbReference type="CDD" id="cd17541">
    <property type="entry name" value="REC_CheB-like"/>
    <property type="match status" value="1"/>
</dbReference>
<comment type="catalytic activity">
    <reaction evidence="5 6">
        <text>[protein]-L-glutamate 5-O-methyl ester + H2O = L-glutamyl-[protein] + methanol + H(+)</text>
        <dbReference type="Rhea" id="RHEA:23236"/>
        <dbReference type="Rhea" id="RHEA-COMP:10208"/>
        <dbReference type="Rhea" id="RHEA-COMP:10311"/>
        <dbReference type="ChEBI" id="CHEBI:15377"/>
        <dbReference type="ChEBI" id="CHEBI:15378"/>
        <dbReference type="ChEBI" id="CHEBI:17790"/>
        <dbReference type="ChEBI" id="CHEBI:29973"/>
        <dbReference type="ChEBI" id="CHEBI:82795"/>
        <dbReference type="EC" id="3.1.1.61"/>
    </reaction>
</comment>
<dbReference type="AlphaFoldDB" id="A0A1W1UP25"/>
<comment type="domain">
    <text evidence="6">Contains a C-terminal catalytic domain, and an N-terminal region which modulates catalytic activity.</text>
</comment>
<dbReference type="InterPro" id="IPR035909">
    <property type="entry name" value="CheB_C"/>
</dbReference>
<feature type="active site" evidence="6 7">
    <location>
        <position position="205"/>
    </location>
</feature>
<evidence type="ECO:0000259" key="9">
    <source>
        <dbReference type="PROSITE" id="PS50110"/>
    </source>
</evidence>
<keyword evidence="6 8" id="KW-0597">Phosphoprotein</keyword>
<evidence type="ECO:0000313" key="12">
    <source>
        <dbReference type="Proteomes" id="UP000192731"/>
    </source>
</evidence>
<dbReference type="EMBL" id="FWWT01000008">
    <property type="protein sequence ID" value="SMB82875.1"/>
    <property type="molecule type" value="Genomic_DNA"/>
</dbReference>
<evidence type="ECO:0000256" key="3">
    <source>
        <dbReference type="ARBA" id="ARBA00022801"/>
    </source>
</evidence>
<feature type="active site" evidence="6 7">
    <location>
        <position position="302"/>
    </location>
</feature>
<dbReference type="STRING" id="656914.SAMN00017405_0975"/>
<dbReference type="Gene3D" id="3.40.50.180">
    <property type="entry name" value="Methylesterase CheB, C-terminal domain"/>
    <property type="match status" value="1"/>
</dbReference>
<dbReference type="GO" id="GO:0050568">
    <property type="term" value="F:protein-glutamine glutaminase activity"/>
    <property type="evidence" value="ECO:0007669"/>
    <property type="project" value="UniProtKB-UniRule"/>
</dbReference>
<feature type="modified residue" description="4-aspartylphosphate" evidence="6 8">
    <location>
        <position position="56"/>
    </location>
</feature>
<dbReference type="SMART" id="SM00448">
    <property type="entry name" value="REC"/>
    <property type="match status" value="1"/>
</dbReference>
<evidence type="ECO:0000313" key="11">
    <source>
        <dbReference type="EMBL" id="SMB82875.1"/>
    </source>
</evidence>
<dbReference type="GO" id="GO:0000156">
    <property type="term" value="F:phosphorelay response regulator activity"/>
    <property type="evidence" value="ECO:0007669"/>
    <property type="project" value="InterPro"/>
</dbReference>
<dbReference type="PROSITE" id="PS50110">
    <property type="entry name" value="RESPONSE_REGULATORY"/>
    <property type="match status" value="1"/>
</dbReference>
<keyword evidence="3 6" id="KW-0378">Hydrolase</keyword>
<evidence type="ECO:0000256" key="7">
    <source>
        <dbReference type="PROSITE-ProRule" id="PRU00050"/>
    </source>
</evidence>
<dbReference type="PANTHER" id="PTHR42872">
    <property type="entry name" value="PROTEIN-GLUTAMATE METHYLESTERASE/PROTEIN-GLUTAMINE GLUTAMINASE"/>
    <property type="match status" value="1"/>
</dbReference>
<comment type="function">
    <text evidence="4">May play the central regulatory role in sporulation. It may be an element of the effector pathway responsible for the activation of sporulation genes in response to nutritional stress. Spo0A may act in concert with spo0H (a sigma factor) to control the expression of some genes that are critical to the sporulation process.</text>
</comment>
<dbReference type="NCBIfam" id="NF001965">
    <property type="entry name" value="PRK00742.1"/>
    <property type="match status" value="1"/>
</dbReference>
<evidence type="ECO:0000256" key="6">
    <source>
        <dbReference type="HAMAP-Rule" id="MF_00099"/>
    </source>
</evidence>
<comment type="subcellular location">
    <subcellularLocation>
        <location evidence="6">Cytoplasm</location>
    </subcellularLocation>
</comment>
<keyword evidence="12" id="KW-1185">Reference proteome</keyword>
<evidence type="ECO:0000259" key="10">
    <source>
        <dbReference type="PROSITE" id="PS50122"/>
    </source>
</evidence>
<dbReference type="Pfam" id="PF01339">
    <property type="entry name" value="CheB_methylest"/>
    <property type="match status" value="1"/>
</dbReference>
<dbReference type="PIRSF" id="PIRSF000876">
    <property type="entry name" value="RR_chemtxs_CheB"/>
    <property type="match status" value="1"/>
</dbReference>
<dbReference type="PANTHER" id="PTHR42872:SF6">
    <property type="entry name" value="PROTEIN-GLUTAMATE METHYLESTERASE_PROTEIN-GLUTAMINE GLUTAMINASE"/>
    <property type="match status" value="1"/>
</dbReference>
<feature type="domain" description="Response regulatory" evidence="9">
    <location>
        <begin position="5"/>
        <end position="122"/>
    </location>
</feature>
<evidence type="ECO:0000256" key="2">
    <source>
        <dbReference type="ARBA" id="ARBA00022500"/>
    </source>
</evidence>